<evidence type="ECO:0000256" key="1">
    <source>
        <dbReference type="SAM" id="Phobius"/>
    </source>
</evidence>
<evidence type="ECO:0000313" key="2">
    <source>
        <dbReference type="EMBL" id="AZJ31159.1"/>
    </source>
</evidence>
<organism evidence="2 3">
    <name type="scientific">Tenacibaculum mesophilum</name>
    <dbReference type="NCBI Taxonomy" id="104268"/>
    <lineage>
        <taxon>Bacteria</taxon>
        <taxon>Pseudomonadati</taxon>
        <taxon>Bacteroidota</taxon>
        <taxon>Flavobacteriia</taxon>
        <taxon>Flavobacteriales</taxon>
        <taxon>Flavobacteriaceae</taxon>
        <taxon>Tenacibaculum</taxon>
    </lineage>
</organism>
<accession>A0ABM7CBR1</accession>
<proteinExistence type="predicted"/>
<dbReference type="Proteomes" id="UP000269693">
    <property type="component" value="Chromosome"/>
</dbReference>
<sequence>MKQKILTYYFAISILIGSLIYIAQKLIIKLPTLVNNYVNDFLIIPIILTICLYILRWSKNNKHYQIPLGVMVYICVLYSFFFEFIIPKYMERYTADIFDVILYFIGGFVFLILQEKEINS</sequence>
<keyword evidence="1" id="KW-0812">Transmembrane</keyword>
<feature type="transmembrane region" description="Helical" evidence="1">
    <location>
        <begin position="7"/>
        <end position="24"/>
    </location>
</feature>
<gene>
    <name evidence="2" type="ORF">D6200_00660</name>
</gene>
<feature type="transmembrane region" description="Helical" evidence="1">
    <location>
        <begin position="93"/>
        <end position="113"/>
    </location>
</feature>
<keyword evidence="3" id="KW-1185">Reference proteome</keyword>
<evidence type="ECO:0000313" key="3">
    <source>
        <dbReference type="Proteomes" id="UP000269693"/>
    </source>
</evidence>
<feature type="transmembrane region" description="Helical" evidence="1">
    <location>
        <begin position="67"/>
        <end position="87"/>
    </location>
</feature>
<keyword evidence="1" id="KW-1133">Transmembrane helix</keyword>
<feature type="transmembrane region" description="Helical" evidence="1">
    <location>
        <begin position="36"/>
        <end position="55"/>
    </location>
</feature>
<dbReference type="EMBL" id="CP032544">
    <property type="protein sequence ID" value="AZJ31159.1"/>
    <property type="molecule type" value="Genomic_DNA"/>
</dbReference>
<evidence type="ECO:0008006" key="4">
    <source>
        <dbReference type="Google" id="ProtNLM"/>
    </source>
</evidence>
<keyword evidence="1" id="KW-0472">Membrane</keyword>
<reference evidence="2 3" key="1">
    <citation type="submission" date="2018-09" db="EMBL/GenBank/DDBJ databases">
        <title>Insights into the microbiota of Asian seabass (Lates calcarifer) with tenacibaculosis symptoms and description of sp. nov. Tenacibaculum singaporense.</title>
        <authorList>
            <person name="Miyake S."/>
            <person name="Soh M."/>
            <person name="Azman M.N."/>
            <person name="Ngoh S.Y."/>
            <person name="Orban L."/>
            <person name="Seedorf H."/>
        </authorList>
    </citation>
    <scope>NUCLEOTIDE SEQUENCE [LARGE SCALE GENOMIC DNA]</scope>
    <source>
        <strain evidence="2 3">DSM 13764</strain>
    </source>
</reference>
<name>A0ABM7CBR1_9FLAO</name>
<protein>
    <recommendedName>
        <fullName evidence="4">Magnesium citrate secondary transporter</fullName>
    </recommendedName>
</protein>